<feature type="compositionally biased region" description="Basic and acidic residues" evidence="2">
    <location>
        <begin position="74"/>
        <end position="89"/>
    </location>
</feature>
<feature type="compositionally biased region" description="Basic residues" evidence="2">
    <location>
        <begin position="345"/>
        <end position="357"/>
    </location>
</feature>
<organism evidence="3 4">
    <name type="scientific">Acyrthosiphon pisum</name>
    <name type="common">Pea aphid</name>
    <dbReference type="NCBI Taxonomy" id="7029"/>
    <lineage>
        <taxon>Eukaryota</taxon>
        <taxon>Metazoa</taxon>
        <taxon>Ecdysozoa</taxon>
        <taxon>Arthropoda</taxon>
        <taxon>Hexapoda</taxon>
        <taxon>Insecta</taxon>
        <taxon>Pterygota</taxon>
        <taxon>Neoptera</taxon>
        <taxon>Paraneoptera</taxon>
        <taxon>Hemiptera</taxon>
        <taxon>Sternorrhyncha</taxon>
        <taxon>Aphidomorpha</taxon>
        <taxon>Aphidoidea</taxon>
        <taxon>Aphididae</taxon>
        <taxon>Macrosiphini</taxon>
        <taxon>Acyrthosiphon</taxon>
    </lineage>
</organism>
<reference evidence="4" key="1">
    <citation type="submission" date="2010-06" db="EMBL/GenBank/DDBJ databases">
        <authorList>
            <person name="Jiang H."/>
            <person name="Abraham K."/>
            <person name="Ali S."/>
            <person name="Alsbrooks S.L."/>
            <person name="Anim B.N."/>
            <person name="Anosike U.S."/>
            <person name="Attaway T."/>
            <person name="Bandaranaike D.P."/>
            <person name="Battles P.K."/>
            <person name="Bell S.N."/>
            <person name="Bell A.V."/>
            <person name="Beltran B."/>
            <person name="Bickham C."/>
            <person name="Bustamante Y."/>
            <person name="Caleb T."/>
            <person name="Canada A."/>
            <person name="Cardenas V."/>
            <person name="Carter K."/>
            <person name="Chacko J."/>
            <person name="Chandrabose M.N."/>
            <person name="Chavez D."/>
            <person name="Chavez A."/>
            <person name="Chen L."/>
            <person name="Chu H.-S."/>
            <person name="Claassen K.J."/>
            <person name="Cockrell R."/>
            <person name="Collins M."/>
            <person name="Cooper J.A."/>
            <person name="Cree A."/>
            <person name="Curry S.M."/>
            <person name="Da Y."/>
            <person name="Dao M.D."/>
            <person name="Das B."/>
            <person name="Davila M.-L."/>
            <person name="Davy-Carroll L."/>
            <person name="Denson S."/>
            <person name="Dinh H."/>
            <person name="Ebong V.E."/>
            <person name="Edwards J.R."/>
            <person name="Egan A."/>
            <person name="El-Daye J."/>
            <person name="Escobedo L."/>
            <person name="Fernandez S."/>
            <person name="Fernando P.R."/>
            <person name="Flagg N."/>
            <person name="Forbes L.D."/>
            <person name="Fowler R.G."/>
            <person name="Fu Q."/>
            <person name="Gabisi R.A."/>
            <person name="Ganer J."/>
            <person name="Garbino Pronczuk A."/>
            <person name="Garcia R.M."/>
            <person name="Garner T."/>
            <person name="Garrett T.E."/>
            <person name="Gonzalez D.A."/>
            <person name="Hamid H."/>
            <person name="Hawkins E.S."/>
            <person name="Hirani K."/>
            <person name="Hogues M.E."/>
            <person name="Hollins B."/>
            <person name="Hsiao C.-H."/>
            <person name="Jabil R."/>
            <person name="James M.L."/>
            <person name="Jhangiani S.N."/>
            <person name="Johnson B."/>
            <person name="Johnson Q."/>
            <person name="Joshi V."/>
            <person name="Kalu J.B."/>
            <person name="Kam C."/>
            <person name="Kashfia A."/>
            <person name="Keebler J."/>
            <person name="Kisamo H."/>
            <person name="Kovar C.L."/>
            <person name="Lago L.A."/>
            <person name="Lai C.-Y."/>
            <person name="Laidlaw J."/>
            <person name="Lara F."/>
            <person name="Le T.-K."/>
            <person name="Lee S.L."/>
            <person name="Legall F.H."/>
            <person name="Lemon S.J."/>
            <person name="Lewis L.R."/>
            <person name="Li B."/>
            <person name="Liu Y."/>
            <person name="Liu Y.-S."/>
            <person name="Lopez J."/>
            <person name="Lozado R.J."/>
            <person name="Lu J."/>
            <person name="Madu R.C."/>
            <person name="Maheshwari M."/>
            <person name="Maheshwari R."/>
            <person name="Malloy K."/>
            <person name="Martinez E."/>
            <person name="Mathew T."/>
            <person name="Mercado I.C."/>
            <person name="Mercado C."/>
            <person name="Meyer B."/>
            <person name="Montgomery K."/>
            <person name="Morgan M.B."/>
            <person name="Munidasa M."/>
            <person name="Nazareth L.V."/>
            <person name="Nelson J."/>
            <person name="Ng B.M."/>
            <person name="Nguyen N.B."/>
            <person name="Nguyen P.Q."/>
            <person name="Nguyen T."/>
            <person name="Obregon M."/>
            <person name="Okwuonu G.O."/>
            <person name="Onwere C.G."/>
            <person name="Orozco G."/>
            <person name="Parra A."/>
            <person name="Patel S."/>
            <person name="Patil S."/>
            <person name="Perez A."/>
            <person name="Perez Y."/>
            <person name="Pham C."/>
            <person name="Primus E.L."/>
            <person name="Pu L.-L."/>
            <person name="Puazo M."/>
            <person name="Qin X."/>
            <person name="Quiroz J.B."/>
            <person name="Reese J."/>
            <person name="Richards S."/>
            <person name="Rives C.M."/>
            <person name="Robberts R."/>
            <person name="Ruiz S.J."/>
            <person name="Ruiz M.J."/>
            <person name="Santibanez J."/>
            <person name="Schneider B.W."/>
            <person name="Sisson I."/>
            <person name="Smith M."/>
            <person name="Sodergren E."/>
            <person name="Song X.-Z."/>
            <person name="Song B.B."/>
            <person name="Summersgill H."/>
            <person name="Thelus R."/>
            <person name="Thornton R.D."/>
            <person name="Trejos Z.Y."/>
            <person name="Usmani K."/>
            <person name="Vattathil S."/>
            <person name="Villasana D."/>
            <person name="Walker D.L."/>
            <person name="Wang S."/>
            <person name="Wang K."/>
            <person name="White C.S."/>
            <person name="Williams A.C."/>
            <person name="Williamson J."/>
            <person name="Wilson K."/>
            <person name="Woghiren I.O."/>
            <person name="Woodworth J.R."/>
            <person name="Worley K.C."/>
            <person name="Wright R.A."/>
            <person name="Wu W."/>
            <person name="Young L."/>
            <person name="Zhang L."/>
            <person name="Zhang J."/>
            <person name="Zhu Y."/>
            <person name="Muzny D.M."/>
            <person name="Weinstock G."/>
            <person name="Gibbs R.A."/>
        </authorList>
    </citation>
    <scope>NUCLEOTIDE SEQUENCE [LARGE SCALE GENOMIC DNA]</scope>
    <source>
        <strain evidence="4">LSR1</strain>
    </source>
</reference>
<evidence type="ECO:0000313" key="4">
    <source>
        <dbReference type="Proteomes" id="UP000007819"/>
    </source>
</evidence>
<feature type="region of interest" description="Disordered" evidence="2">
    <location>
        <begin position="66"/>
        <end position="98"/>
    </location>
</feature>
<accession>A0A8R2JRU4</accession>
<dbReference type="EnsemblMetazoa" id="XM_029489094.1">
    <property type="protein sequence ID" value="XP_029344954.1"/>
    <property type="gene ID" value="LOC100569064"/>
</dbReference>
<reference evidence="3" key="2">
    <citation type="submission" date="2022-06" db="UniProtKB">
        <authorList>
            <consortium name="EnsemblMetazoa"/>
        </authorList>
    </citation>
    <scope>IDENTIFICATION</scope>
</reference>
<evidence type="ECO:0000256" key="2">
    <source>
        <dbReference type="SAM" id="MobiDB-lite"/>
    </source>
</evidence>
<feature type="region of interest" description="Disordered" evidence="2">
    <location>
        <begin position="198"/>
        <end position="387"/>
    </location>
</feature>
<evidence type="ECO:0000313" key="3">
    <source>
        <dbReference type="EnsemblMetazoa" id="XP_029344954.1"/>
    </source>
</evidence>
<dbReference type="KEGG" id="api:100569064"/>
<feature type="compositionally biased region" description="Basic and acidic residues" evidence="2">
    <location>
        <begin position="274"/>
        <end position="289"/>
    </location>
</feature>
<feature type="compositionally biased region" description="Basic residues" evidence="2">
    <location>
        <begin position="246"/>
        <end position="268"/>
    </location>
</feature>
<dbReference type="Proteomes" id="UP000007819">
    <property type="component" value="Chromosome A2"/>
</dbReference>
<protein>
    <submittedName>
        <fullName evidence="3">Uncharacterized protein</fullName>
    </submittedName>
</protein>
<feature type="coiled-coil region" evidence="1">
    <location>
        <begin position="533"/>
        <end position="560"/>
    </location>
</feature>
<keyword evidence="1" id="KW-0175">Coiled coil</keyword>
<feature type="compositionally biased region" description="Polar residues" evidence="2">
    <location>
        <begin position="293"/>
        <end position="308"/>
    </location>
</feature>
<proteinExistence type="predicted"/>
<sequence>MTGIKKIKTVSNNENSDKIVLQKAKKSNSKHKGLMNASNRLNIMKDQVQAACIKLNEEEQCTAEIIEENSSNLPDKDDKETTYFRDSGRRKSKRLSKRRKIESVGYEEELGTAEIIEESSSNLPDKDGNETAKLEKVQLTMKCLVHLKDYYKMESPNIIETMESEMKQCTETTTEYSSNLPDKNEDCISPVSLESAEYRKPKSFKKNKKMESVGYEEEQGISKTILENSSTLPDTDDNEGSIHEKPKAKKVTFNKLRRIKKFSSKSHFKSNSNNKKEKDASENKPESRKTKSINKTDTLGMSSSNTEMKSVGYEEERCTAEIIEENSSNLPDKDDNETTYFRDSGRRKSKRFTKRIKKESVGYEEEEGTTEIIKESSSNSPDKDGNKTACQNILKTTEMESVGYEDEQCTVEIIEENSSNLPDKYDNETPYFRDSGRRKSKRFTKRIKKESVGYEEEEGTAEIIEEIPSNSPDKDCNKTAWQNILKTTEMESVGYEQEQATSETTLENSSILLDIDDEEIILTESATLEIIQNMNISSNLEKLENTMKSQNTKIINEMKQCTETTTEYSSILPNTDDNETILTESAKLEMECSSNFNSKIKRKLSKVEVIVEVLQDYLKRFKSS</sequence>
<dbReference type="RefSeq" id="XP_029344954.1">
    <property type="nucleotide sequence ID" value="XM_029489094.1"/>
</dbReference>
<dbReference type="AlphaFoldDB" id="A0A8R2JRU4"/>
<feature type="compositionally biased region" description="Polar residues" evidence="2">
    <location>
        <begin position="221"/>
        <end position="233"/>
    </location>
</feature>
<dbReference type="OrthoDB" id="10576105at2759"/>
<keyword evidence="4" id="KW-1185">Reference proteome</keyword>
<evidence type="ECO:0000256" key="1">
    <source>
        <dbReference type="SAM" id="Coils"/>
    </source>
</evidence>
<dbReference type="GeneID" id="100569064"/>
<name>A0A8R2JRU4_ACYPI</name>